<dbReference type="GO" id="GO:0016020">
    <property type="term" value="C:membrane"/>
    <property type="evidence" value="ECO:0007669"/>
    <property type="project" value="InterPro"/>
</dbReference>
<comment type="subcellular location">
    <subcellularLocation>
        <location evidence="1">Virion membrane</location>
        <topology evidence="1">Multi-pass membrane protein</topology>
    </subcellularLocation>
</comment>
<organismHost>
    <name type="scientific">Crocodylus niloticus</name>
    <name type="common">Nile crocodile</name>
    <name type="synonym">African crocodile</name>
    <dbReference type="NCBI Taxonomy" id="8501"/>
</organismHost>
<dbReference type="RefSeq" id="YP_784330.1">
    <property type="nucleotide sequence ID" value="NC_008030.1"/>
</dbReference>
<evidence type="ECO:0000256" key="9">
    <source>
        <dbReference type="SAM" id="Phobius"/>
    </source>
</evidence>
<evidence type="ECO:0000313" key="10">
    <source>
        <dbReference type="EMBL" id="ABJ09031.1"/>
    </source>
</evidence>
<dbReference type="Proteomes" id="UP000011300">
    <property type="component" value="Segment"/>
</dbReference>
<protein>
    <submittedName>
        <fullName evidence="10">IMV membrane protein</fullName>
    </submittedName>
</protein>
<keyword evidence="4" id="KW-0946">Virion</keyword>
<evidence type="ECO:0000256" key="4">
    <source>
        <dbReference type="ARBA" id="ARBA00022844"/>
    </source>
</evidence>
<keyword evidence="3 9" id="KW-0812">Transmembrane</keyword>
<dbReference type="EMBL" id="DQ356948">
    <property type="protein sequence ID" value="ABJ09031.1"/>
    <property type="molecule type" value="Genomic_DNA"/>
</dbReference>
<feature type="transmembrane region" description="Helical" evidence="9">
    <location>
        <begin position="120"/>
        <end position="137"/>
    </location>
</feature>
<evidence type="ECO:0000256" key="2">
    <source>
        <dbReference type="ARBA" id="ARBA00022553"/>
    </source>
</evidence>
<keyword evidence="2" id="KW-0597">Phosphoprotein</keyword>
<feature type="transmembrane region" description="Helical" evidence="9">
    <location>
        <begin position="95"/>
        <end position="113"/>
    </location>
</feature>
<keyword evidence="11" id="KW-1185">Reference proteome</keyword>
<dbReference type="InterPro" id="IPR007977">
    <property type="entry name" value="Poxvirus_OPG144"/>
</dbReference>
<dbReference type="GO" id="GO:0055036">
    <property type="term" value="C:virion membrane"/>
    <property type="evidence" value="ECO:0007669"/>
    <property type="project" value="UniProtKB-SubCell"/>
</dbReference>
<proteinExistence type="predicted"/>
<evidence type="ECO:0000313" key="11">
    <source>
        <dbReference type="Proteomes" id="UP000011300"/>
    </source>
</evidence>
<dbReference type="KEGG" id="vg:4363451"/>
<evidence type="ECO:0000256" key="1">
    <source>
        <dbReference type="ARBA" id="ARBA00004385"/>
    </source>
</evidence>
<keyword evidence="5" id="KW-0261">Viral envelope protein</keyword>
<organismHost>
    <name type="scientific">Crocodylus johnstoni</name>
    <name type="common">Australian freshwater crocodile</name>
    <dbReference type="NCBI Taxonomy" id="184234"/>
</organismHost>
<name>Q070B1_CPRVZ</name>
<organism evidence="10 11">
    <name type="scientific">Nile crocodilepox virus (isolate Crocodylus niloticus/Zimbabwe/Ume/2001)</name>
    <name type="common">CRV</name>
    <dbReference type="NCBI Taxonomy" id="1289473"/>
    <lineage>
        <taxon>Viruses</taxon>
        <taxon>Varidnaviria</taxon>
        <taxon>Bamfordvirae</taxon>
        <taxon>Nucleocytoviricota</taxon>
        <taxon>Pokkesviricetes</taxon>
        <taxon>Chitovirales</taxon>
        <taxon>Poxviridae</taxon>
        <taxon>Chordopoxvirinae</taxon>
        <taxon>Crocodylidpoxvirus</taxon>
        <taxon>Crocodylidpoxvirus nilecrocodilepox</taxon>
        <taxon>Nile crocodilepox virus</taxon>
    </lineage>
</organism>
<keyword evidence="6 9" id="KW-1133">Transmembrane helix</keyword>
<dbReference type="GO" id="GO:0019031">
    <property type="term" value="C:viral envelope"/>
    <property type="evidence" value="ECO:0007669"/>
    <property type="project" value="UniProtKB-KW"/>
</dbReference>
<evidence type="ECO:0000256" key="6">
    <source>
        <dbReference type="ARBA" id="ARBA00022989"/>
    </source>
</evidence>
<feature type="transmembrane region" description="Helical" evidence="9">
    <location>
        <begin position="66"/>
        <end position="89"/>
    </location>
</feature>
<dbReference type="Pfam" id="PF05313">
    <property type="entry name" value="Pox_P21"/>
    <property type="match status" value="1"/>
</dbReference>
<evidence type="ECO:0000256" key="3">
    <source>
        <dbReference type="ARBA" id="ARBA00022692"/>
    </source>
</evidence>
<sequence>MASYLKYYTTLLDDYAAGGVPDEELFTKEEYDQFYHDAHGTPTTPDGSLDIRAGVDFIWRNPSLPLLIVFVLFVLSLRMGALVSLIVLIISGLMLSTYTGVSILTCAYVIYWYKEINSKLLGLIAVIFSITQIILSGQAGWSGLSLILLICQFIVLGLVVYNVQGRQRAFAVEPF</sequence>
<keyword evidence="8" id="KW-1015">Disulfide bond</keyword>
<accession>Q070B1</accession>
<organismHost>
    <name type="scientific">Crocodylus porosus</name>
    <name type="common">Saltwater crocodile</name>
    <name type="synonym">Estuarine crocodile</name>
    <dbReference type="NCBI Taxonomy" id="8502"/>
</organismHost>
<keyword evidence="7 9" id="KW-0472">Membrane</keyword>
<reference evidence="10 11" key="1">
    <citation type="journal article" date="2006" name="J. Virol.">
        <title>Genome of crocodilepox virus.</title>
        <authorList>
            <person name="Afonso C.L."/>
            <person name="Tulman E.R."/>
            <person name="Delhon G."/>
            <person name="Lu Z."/>
            <person name="Viljoen G.J."/>
            <person name="Wallace D.B."/>
            <person name="Kutish G.F."/>
            <person name="Rock D.L."/>
        </authorList>
    </citation>
    <scope>NUCLEOTIDE SEQUENCE [LARGE SCALE GENOMIC DNA]</scope>
    <source>
        <strain evidence="11">Isolate Crocodylus niloticus/Zimbabwe/Ume/2001</strain>
    </source>
</reference>
<feature type="transmembrane region" description="Helical" evidence="9">
    <location>
        <begin position="143"/>
        <end position="161"/>
    </location>
</feature>
<evidence type="ECO:0000256" key="7">
    <source>
        <dbReference type="ARBA" id="ARBA00023136"/>
    </source>
</evidence>
<gene>
    <name evidence="10" type="ORF">CRV140</name>
</gene>
<evidence type="ECO:0000256" key="8">
    <source>
        <dbReference type="ARBA" id="ARBA00023157"/>
    </source>
</evidence>
<dbReference type="GeneID" id="4363451"/>
<evidence type="ECO:0000256" key="5">
    <source>
        <dbReference type="ARBA" id="ARBA00022879"/>
    </source>
</evidence>